<dbReference type="Proteomes" id="UP000317573">
    <property type="component" value="Unassembled WGS sequence"/>
</dbReference>
<dbReference type="InterPro" id="IPR003673">
    <property type="entry name" value="CoA-Trfase_fam_III"/>
</dbReference>
<dbReference type="Gene3D" id="3.40.50.10540">
    <property type="entry name" value="Crotonobetainyl-coa:carnitine coa-transferase, domain 1"/>
    <property type="match status" value="1"/>
</dbReference>
<dbReference type="RefSeq" id="WP_024102240.1">
    <property type="nucleotide sequence ID" value="NZ_VLJT01000001.1"/>
</dbReference>
<keyword evidence="1 2" id="KW-0808">Transferase</keyword>
<comment type="caution">
    <text evidence="2">The sequence shown here is derived from an EMBL/GenBank/DDBJ whole genome shotgun (WGS) entry which is preliminary data.</text>
</comment>
<proteinExistence type="predicted"/>
<dbReference type="InterPro" id="IPR050483">
    <property type="entry name" value="CoA-transferase_III_domain"/>
</dbReference>
<dbReference type="InterPro" id="IPR044855">
    <property type="entry name" value="CoA-Trfase_III_dom3_sf"/>
</dbReference>
<evidence type="ECO:0000313" key="2">
    <source>
        <dbReference type="EMBL" id="TWH25164.1"/>
    </source>
</evidence>
<gene>
    <name evidence="2" type="ORF">L618_000100006200</name>
</gene>
<dbReference type="PANTHER" id="PTHR48207">
    <property type="entry name" value="SUCCINATE--HYDROXYMETHYLGLUTARATE COA-TRANSFERASE"/>
    <property type="match status" value="1"/>
</dbReference>
<reference evidence="2 3" key="1">
    <citation type="submission" date="2019-07" db="EMBL/GenBank/DDBJ databases">
        <title>Genome sequencing of lignin-degrading bacterial isolates.</title>
        <authorList>
            <person name="Gladden J."/>
        </authorList>
    </citation>
    <scope>NUCLEOTIDE SEQUENCE [LARGE SCALE GENOMIC DNA]</scope>
    <source>
        <strain evidence="2 3">J45</strain>
    </source>
</reference>
<protein>
    <submittedName>
        <fullName evidence="2">Crotonobetainyl-CoA:carnitine CoA-transferase CaiB-like acyl-CoA transferase</fullName>
    </submittedName>
</protein>
<evidence type="ECO:0000256" key="1">
    <source>
        <dbReference type="ARBA" id="ARBA00022679"/>
    </source>
</evidence>
<organism evidence="2 3">
    <name type="scientific">Rhodococcus rhodochrous J45</name>
    <dbReference type="NCBI Taxonomy" id="935266"/>
    <lineage>
        <taxon>Bacteria</taxon>
        <taxon>Bacillati</taxon>
        <taxon>Actinomycetota</taxon>
        <taxon>Actinomycetes</taxon>
        <taxon>Mycobacteriales</taxon>
        <taxon>Nocardiaceae</taxon>
        <taxon>Rhodococcus</taxon>
    </lineage>
</organism>
<dbReference type="SUPFAM" id="SSF89796">
    <property type="entry name" value="CoA-transferase family III (CaiB/BaiF)"/>
    <property type="match status" value="1"/>
</dbReference>
<name>A0A562EU24_RHORH</name>
<evidence type="ECO:0000313" key="3">
    <source>
        <dbReference type="Proteomes" id="UP000317573"/>
    </source>
</evidence>
<accession>A0A562EU24</accession>
<dbReference type="AlphaFoldDB" id="A0A562EU24"/>
<sequence>MHHPQQQQALSGIRVLDLGEIMQAPVAAQVLGDLGAEVIKVERGVNGDMLRGLDRESLDEGRPSAYFAAVNRNKRSIALNLKTSEGQDILHQLLAEADVLIHSYRTAAVERLGLTYDDLHERYPRLVYGTATGFGETGPYAHKAGQDMLAQALSGMARACGDPSISAYVHPVPTVDYASGMALAQGILAALFERERSGRGQKVSVNLFDTALALQTLESSTLLAYQRETNWVSDWYSGIFETTDGLLLVLGLFRENALGLACKALDIDDLSVQPTFATPQLQAENKEAANAVLRPLVAQLSTAEAAELFDGVDLLCAPLLTLQEALDHPQTRHNGTLVDVEIEGVRTTRLMGNPVTLSRTPAQVHRGVPAVSEHADEILHELGISESDVQTLRNKGVIR</sequence>
<dbReference type="PANTHER" id="PTHR48207:SF3">
    <property type="entry name" value="SUCCINATE--HYDROXYMETHYLGLUTARATE COA-TRANSFERASE"/>
    <property type="match status" value="1"/>
</dbReference>
<dbReference type="GO" id="GO:0008410">
    <property type="term" value="F:CoA-transferase activity"/>
    <property type="evidence" value="ECO:0007669"/>
    <property type="project" value="TreeGrafter"/>
</dbReference>
<dbReference type="GeneID" id="29936879"/>
<dbReference type="Gene3D" id="3.30.1540.10">
    <property type="entry name" value="formyl-coa transferase, domain 3"/>
    <property type="match status" value="1"/>
</dbReference>
<dbReference type="Pfam" id="PF02515">
    <property type="entry name" value="CoA_transf_3"/>
    <property type="match status" value="1"/>
</dbReference>
<dbReference type="EMBL" id="VLJT01000001">
    <property type="protein sequence ID" value="TWH25164.1"/>
    <property type="molecule type" value="Genomic_DNA"/>
</dbReference>
<dbReference type="InterPro" id="IPR023606">
    <property type="entry name" value="CoA-Trfase_III_dom_1_sf"/>
</dbReference>